<name>A0ABV3GRH6_MICGL</name>
<dbReference type="PANTHER" id="PTHR43245">
    <property type="entry name" value="BIFUNCTIONAL POLYMYXIN RESISTANCE PROTEIN ARNA"/>
    <property type="match status" value="1"/>
</dbReference>
<gene>
    <name evidence="2" type="ORF">AB0I59_37100</name>
</gene>
<evidence type="ECO:0000313" key="2">
    <source>
        <dbReference type="EMBL" id="MEV0974245.1"/>
    </source>
</evidence>
<dbReference type="InterPro" id="IPR001509">
    <property type="entry name" value="Epimerase_deHydtase"/>
</dbReference>
<sequence length="296" mass="32533">MSEICIIGGSRHFGRRLVENLRDAGTAVTVVNRGSAPVPAGVTHLRADRDDEAALRRVLDDRDFDAVIDQVCYTPAQAAVARRVFAGRTRRYVMTSTIEVYADLDGPPHAEHAVDPATWPVRTDLPWDDPAFLDDNYGEGKRQAEAVFTRDPVFDFVSVRTAHVLGGADFTGRLAHYVRRIRASLPVIVHEDPRPASFIHEREIAEFLAWAARADFTGAVNAASHGTLDVRQVCAAIGEPVYEVGEDVSPFSFDRSYAMDNGRGTALGFPFSRVADWLPSVIEDALAEEERICALA</sequence>
<accession>A0ABV3GRH6</accession>
<keyword evidence="3" id="KW-1185">Reference proteome</keyword>
<proteinExistence type="predicted"/>
<dbReference type="EMBL" id="JBFALK010000028">
    <property type="protein sequence ID" value="MEV0974245.1"/>
    <property type="molecule type" value="Genomic_DNA"/>
</dbReference>
<reference evidence="2 3" key="1">
    <citation type="submission" date="2024-06" db="EMBL/GenBank/DDBJ databases">
        <title>The Natural Products Discovery Center: Release of the First 8490 Sequenced Strains for Exploring Actinobacteria Biosynthetic Diversity.</title>
        <authorList>
            <person name="Kalkreuter E."/>
            <person name="Kautsar S.A."/>
            <person name="Yang D."/>
            <person name="Bader C.D."/>
            <person name="Teijaro C.N."/>
            <person name="Fluegel L."/>
            <person name="Davis C.M."/>
            <person name="Simpson J.R."/>
            <person name="Lauterbach L."/>
            <person name="Steele A.D."/>
            <person name="Gui C."/>
            <person name="Meng S."/>
            <person name="Li G."/>
            <person name="Viehrig K."/>
            <person name="Ye F."/>
            <person name="Su P."/>
            <person name="Kiefer A.F."/>
            <person name="Nichols A."/>
            <person name="Cepeda A.J."/>
            <person name="Yan W."/>
            <person name="Fan B."/>
            <person name="Jiang Y."/>
            <person name="Adhikari A."/>
            <person name="Zheng C.-J."/>
            <person name="Schuster L."/>
            <person name="Cowan T.M."/>
            <person name="Smanski M.J."/>
            <person name="Chevrette M.G."/>
            <person name="De Carvalho L.P.S."/>
            <person name="Shen B."/>
        </authorList>
    </citation>
    <scope>NUCLEOTIDE SEQUENCE [LARGE SCALE GENOMIC DNA]</scope>
    <source>
        <strain evidence="2 3">NPDC050100</strain>
    </source>
</reference>
<dbReference type="PANTHER" id="PTHR43245:SF13">
    <property type="entry name" value="UDP-D-APIOSE_UDP-D-XYLOSE SYNTHASE 2"/>
    <property type="match status" value="1"/>
</dbReference>
<dbReference type="RefSeq" id="WP_358140624.1">
    <property type="nucleotide sequence ID" value="NZ_JBFALK010000028.1"/>
</dbReference>
<dbReference type="Proteomes" id="UP001551675">
    <property type="component" value="Unassembled WGS sequence"/>
</dbReference>
<evidence type="ECO:0000313" key="3">
    <source>
        <dbReference type="Proteomes" id="UP001551675"/>
    </source>
</evidence>
<comment type="caution">
    <text evidence="2">The sequence shown here is derived from an EMBL/GenBank/DDBJ whole genome shotgun (WGS) entry which is preliminary data.</text>
</comment>
<dbReference type="InterPro" id="IPR036291">
    <property type="entry name" value="NAD(P)-bd_dom_sf"/>
</dbReference>
<feature type="domain" description="NAD-dependent epimerase/dehydratase" evidence="1">
    <location>
        <begin position="4"/>
        <end position="214"/>
    </location>
</feature>
<protein>
    <submittedName>
        <fullName evidence="2">NAD-dependent epimerase/dehydratase family protein</fullName>
    </submittedName>
</protein>
<evidence type="ECO:0000259" key="1">
    <source>
        <dbReference type="Pfam" id="PF01370"/>
    </source>
</evidence>
<organism evidence="2 3">
    <name type="scientific">Microtetraspora glauca</name>
    <dbReference type="NCBI Taxonomy" id="1996"/>
    <lineage>
        <taxon>Bacteria</taxon>
        <taxon>Bacillati</taxon>
        <taxon>Actinomycetota</taxon>
        <taxon>Actinomycetes</taxon>
        <taxon>Streptosporangiales</taxon>
        <taxon>Streptosporangiaceae</taxon>
        <taxon>Microtetraspora</taxon>
    </lineage>
</organism>
<dbReference type="SUPFAM" id="SSF51735">
    <property type="entry name" value="NAD(P)-binding Rossmann-fold domains"/>
    <property type="match status" value="1"/>
</dbReference>
<dbReference type="InterPro" id="IPR050177">
    <property type="entry name" value="Lipid_A_modif_metabolic_enz"/>
</dbReference>
<dbReference type="Gene3D" id="3.40.50.720">
    <property type="entry name" value="NAD(P)-binding Rossmann-like Domain"/>
    <property type="match status" value="1"/>
</dbReference>
<dbReference type="Pfam" id="PF01370">
    <property type="entry name" value="Epimerase"/>
    <property type="match status" value="1"/>
</dbReference>